<keyword evidence="1" id="KW-0472">Membrane</keyword>
<feature type="transmembrane region" description="Helical" evidence="1">
    <location>
        <begin position="83"/>
        <end position="99"/>
    </location>
</feature>
<dbReference type="AlphaFoldDB" id="A0AB39I895"/>
<keyword evidence="1" id="KW-1133">Transmembrane helix</keyword>
<feature type="transmembrane region" description="Helical" evidence="1">
    <location>
        <begin position="50"/>
        <end position="71"/>
    </location>
</feature>
<dbReference type="EMBL" id="CP162607">
    <property type="protein sequence ID" value="XDK38744.1"/>
    <property type="molecule type" value="Genomic_DNA"/>
</dbReference>
<dbReference type="RefSeq" id="WP_192260261.1">
    <property type="nucleotide sequence ID" value="NZ_CP162607.1"/>
</dbReference>
<protein>
    <submittedName>
        <fullName evidence="2">Uncharacterized protein</fullName>
    </submittedName>
</protein>
<feature type="transmembrane region" description="Helical" evidence="1">
    <location>
        <begin position="119"/>
        <end position="149"/>
    </location>
</feature>
<name>A0AB39I895_9PSED</name>
<feature type="transmembrane region" description="Helical" evidence="1">
    <location>
        <begin position="21"/>
        <end position="38"/>
    </location>
</feature>
<evidence type="ECO:0000313" key="2">
    <source>
        <dbReference type="EMBL" id="XDK38744.1"/>
    </source>
</evidence>
<evidence type="ECO:0000256" key="1">
    <source>
        <dbReference type="SAM" id="Phobius"/>
    </source>
</evidence>
<proteinExistence type="predicted"/>
<accession>A0AB39I895</accession>
<sequence length="284" mass="31701">MSSSNTKILDEKQAKDSAIRALCGVSLVVFIMFCIAISCSSGDDPEPEKFALFMCGVLLGSIYVFLGLVEVTLMHRIMNLKSSLLLWAFFVACLGYFARTKASVDINTIFHMEASAFPMTLIAATLLHMINFLFWFFFISGIVCLLVAGSSAMEGLHRGKGLMLITCQVVTGLAFMIISWFSHYKIDKEGVRHQIIYRIAHSVDFNAHSPCANIDSSKTAMVFLDADKRLALIAPTLDEFAGFEWRVVPYLRSVPIPENFQTVVCEYSVSSENPTAVWDIERHH</sequence>
<reference evidence="2" key="1">
    <citation type="submission" date="2024-07" db="EMBL/GenBank/DDBJ databases">
        <title>Identification and characteristics of a novel species of coltsfoot's symbiotic bacteria.</title>
        <authorList>
            <person name="Juszczyk A."/>
            <person name="Jasielczuk I."/>
            <person name="Gurgul A."/>
            <person name="Rogala M."/>
            <person name="Kowalczyk A."/>
            <person name="Szmatola T."/>
            <person name="Kosecka-Strojek M."/>
            <person name="Arent Z."/>
            <person name="Latowski D."/>
        </authorList>
    </citation>
    <scope>NUCLEOTIDE SEQUENCE</scope>
    <source>
        <strain evidence="2">Hg7Tf</strain>
    </source>
</reference>
<feature type="transmembrane region" description="Helical" evidence="1">
    <location>
        <begin position="161"/>
        <end position="181"/>
    </location>
</feature>
<keyword evidence="1" id="KW-0812">Transmembrane</keyword>
<gene>
    <name evidence="2" type="ORF">AB4Y39_08775</name>
</gene>
<organism evidence="2">
    <name type="scientific">Pseudomonas sp. Hg7Tf</name>
    <dbReference type="NCBI Taxonomy" id="3236988"/>
    <lineage>
        <taxon>Bacteria</taxon>
        <taxon>Pseudomonadati</taxon>
        <taxon>Pseudomonadota</taxon>
        <taxon>Gammaproteobacteria</taxon>
        <taxon>Pseudomonadales</taxon>
        <taxon>Pseudomonadaceae</taxon>
        <taxon>Pseudomonas</taxon>
    </lineage>
</organism>